<organism evidence="3 4">
    <name type="scientific">Champsocephalus gunnari</name>
    <name type="common">Mackerel icefish</name>
    <dbReference type="NCBI Taxonomy" id="52237"/>
    <lineage>
        <taxon>Eukaryota</taxon>
        <taxon>Metazoa</taxon>
        <taxon>Chordata</taxon>
        <taxon>Craniata</taxon>
        <taxon>Vertebrata</taxon>
        <taxon>Euteleostomi</taxon>
        <taxon>Actinopterygii</taxon>
        <taxon>Neopterygii</taxon>
        <taxon>Teleostei</taxon>
        <taxon>Neoteleostei</taxon>
        <taxon>Acanthomorphata</taxon>
        <taxon>Eupercaria</taxon>
        <taxon>Perciformes</taxon>
        <taxon>Notothenioidei</taxon>
        <taxon>Channichthyidae</taxon>
        <taxon>Champsocephalus</taxon>
    </lineage>
</organism>
<name>A0AAN8HJK1_CHAGU</name>
<dbReference type="Proteomes" id="UP001331515">
    <property type="component" value="Unassembled WGS sequence"/>
</dbReference>
<keyword evidence="2" id="KW-0732">Signal</keyword>
<protein>
    <submittedName>
        <fullName evidence="3">Uncharacterized protein</fullName>
    </submittedName>
</protein>
<accession>A0AAN8HJK1</accession>
<reference evidence="3 4" key="1">
    <citation type="journal article" date="2023" name="Mol. Biol. Evol.">
        <title>Genomics of Secondarily Temperate Adaptation in the Only Non-Antarctic Icefish.</title>
        <authorList>
            <person name="Rivera-Colon A.G."/>
            <person name="Rayamajhi N."/>
            <person name="Minhas B.F."/>
            <person name="Madrigal G."/>
            <person name="Bilyk K.T."/>
            <person name="Yoon V."/>
            <person name="Hune M."/>
            <person name="Gregory S."/>
            <person name="Cheng C.H.C."/>
            <person name="Catchen J.M."/>
        </authorList>
    </citation>
    <scope>NUCLEOTIDE SEQUENCE [LARGE SCALE GENOMIC DNA]</scope>
    <source>
        <tissue evidence="3">White muscle</tissue>
    </source>
</reference>
<evidence type="ECO:0000313" key="3">
    <source>
        <dbReference type="EMBL" id="KAK5918724.1"/>
    </source>
</evidence>
<evidence type="ECO:0000256" key="2">
    <source>
        <dbReference type="SAM" id="SignalP"/>
    </source>
</evidence>
<keyword evidence="4" id="KW-1185">Reference proteome</keyword>
<comment type="caution">
    <text evidence="3">The sequence shown here is derived from an EMBL/GenBank/DDBJ whole genome shotgun (WGS) entry which is preliminary data.</text>
</comment>
<feature type="compositionally biased region" description="Polar residues" evidence="1">
    <location>
        <begin position="1"/>
        <end position="12"/>
    </location>
</feature>
<evidence type="ECO:0000256" key="1">
    <source>
        <dbReference type="SAM" id="MobiDB-lite"/>
    </source>
</evidence>
<proteinExistence type="predicted"/>
<feature type="chain" id="PRO_5042993563" evidence="2">
    <location>
        <begin position="45"/>
        <end position="127"/>
    </location>
</feature>
<feature type="compositionally biased region" description="Polar residues" evidence="1">
    <location>
        <begin position="114"/>
        <end position="127"/>
    </location>
</feature>
<feature type="signal peptide" evidence="2">
    <location>
        <begin position="1"/>
        <end position="44"/>
    </location>
</feature>
<dbReference type="AlphaFoldDB" id="A0AAN8HJK1"/>
<evidence type="ECO:0000313" key="4">
    <source>
        <dbReference type="Proteomes" id="UP001331515"/>
    </source>
</evidence>
<feature type="region of interest" description="Disordered" evidence="1">
    <location>
        <begin position="65"/>
        <end position="127"/>
    </location>
</feature>
<dbReference type="EMBL" id="JAURVH010001525">
    <property type="protein sequence ID" value="KAK5918724.1"/>
    <property type="molecule type" value="Genomic_DNA"/>
</dbReference>
<sequence>MSFTFSPRTLSSAPRGAGHGSPQLSETLVRTLLLLLVCLRAAWTSGCDPAASCPHYSSQCVDLCSAQGAQSEGDREPRARETGSPERGRQGAQREGDREPRGRETGSPERGRQGAQSEGDSNTSPLW</sequence>
<gene>
    <name evidence="3" type="ORF">CgunFtcFv8_003461</name>
</gene>
<feature type="compositionally biased region" description="Basic and acidic residues" evidence="1">
    <location>
        <begin position="72"/>
        <end position="112"/>
    </location>
</feature>
<feature type="region of interest" description="Disordered" evidence="1">
    <location>
        <begin position="1"/>
        <end position="23"/>
    </location>
</feature>